<keyword evidence="6" id="KW-1185">Reference proteome</keyword>
<keyword evidence="2" id="KW-0812">Transmembrane</keyword>
<comment type="caution">
    <text evidence="4">The sequence shown here is derived from an EMBL/GenBank/DDBJ whole genome shotgun (WGS) entry which is preliminary data.</text>
</comment>
<feature type="compositionally biased region" description="Polar residues" evidence="1">
    <location>
        <begin position="1"/>
        <end position="11"/>
    </location>
</feature>
<protein>
    <submittedName>
        <fullName evidence="4">Uncharacterized protein</fullName>
    </submittedName>
</protein>
<dbReference type="EMBL" id="CAJNNW010031951">
    <property type="protein sequence ID" value="CAE8710161.1"/>
    <property type="molecule type" value="Genomic_DNA"/>
</dbReference>
<dbReference type="AlphaFoldDB" id="A0A813KWS6"/>
<dbReference type="Proteomes" id="UP000626109">
    <property type="component" value="Unassembled WGS sequence"/>
</dbReference>
<evidence type="ECO:0000313" key="5">
    <source>
        <dbReference type="Proteomes" id="UP000626109"/>
    </source>
</evidence>
<keyword evidence="2" id="KW-1133">Transmembrane helix</keyword>
<dbReference type="EMBL" id="CAJNNV010015073">
    <property type="protein sequence ID" value="CAE8603141.1"/>
    <property type="molecule type" value="Genomic_DNA"/>
</dbReference>
<organism evidence="4 5">
    <name type="scientific">Polarella glacialis</name>
    <name type="common">Dinoflagellate</name>
    <dbReference type="NCBI Taxonomy" id="89957"/>
    <lineage>
        <taxon>Eukaryota</taxon>
        <taxon>Sar</taxon>
        <taxon>Alveolata</taxon>
        <taxon>Dinophyceae</taxon>
        <taxon>Suessiales</taxon>
        <taxon>Suessiaceae</taxon>
        <taxon>Polarella</taxon>
    </lineage>
</organism>
<name>A0A813KWS6_POLGL</name>
<evidence type="ECO:0000256" key="2">
    <source>
        <dbReference type="SAM" id="Phobius"/>
    </source>
</evidence>
<gene>
    <name evidence="3" type="ORF">PGLA1383_LOCUS21360</name>
    <name evidence="4" type="ORF">PGLA2088_LOCUS35819</name>
</gene>
<accession>A0A813KWS6</accession>
<feature type="region of interest" description="Disordered" evidence="1">
    <location>
        <begin position="1"/>
        <end position="26"/>
    </location>
</feature>
<evidence type="ECO:0000313" key="3">
    <source>
        <dbReference type="EMBL" id="CAE8603141.1"/>
    </source>
</evidence>
<keyword evidence="2" id="KW-0472">Membrane</keyword>
<reference evidence="4" key="1">
    <citation type="submission" date="2021-02" db="EMBL/GenBank/DDBJ databases">
        <authorList>
            <person name="Dougan E. K."/>
            <person name="Rhodes N."/>
            <person name="Thang M."/>
            <person name="Chan C."/>
        </authorList>
    </citation>
    <scope>NUCLEOTIDE SEQUENCE</scope>
</reference>
<proteinExistence type="predicted"/>
<evidence type="ECO:0000313" key="6">
    <source>
        <dbReference type="Proteomes" id="UP000654075"/>
    </source>
</evidence>
<evidence type="ECO:0000256" key="1">
    <source>
        <dbReference type="SAM" id="MobiDB-lite"/>
    </source>
</evidence>
<dbReference type="Proteomes" id="UP000654075">
    <property type="component" value="Unassembled WGS sequence"/>
</dbReference>
<evidence type="ECO:0000313" key="4">
    <source>
        <dbReference type="EMBL" id="CAE8710161.1"/>
    </source>
</evidence>
<sequence length="115" mass="12191">MPAEDQQQGSLCSPGKAAAQGSTTCSGCPEVRAAALSSSRQLLLFLLLLLLFLLLLLLLMLLLLLLLLLCAPRAHLGNMLIVRGVSNAKHAKLELLPLLRGAAFARPALLGVWPS</sequence>
<feature type="transmembrane region" description="Helical" evidence="2">
    <location>
        <begin position="42"/>
        <end position="69"/>
    </location>
</feature>